<name>F4XZR9_9CYAN</name>
<feature type="domain" description="CHAT" evidence="1">
    <location>
        <begin position="4"/>
        <end position="182"/>
    </location>
</feature>
<protein>
    <recommendedName>
        <fullName evidence="1">CHAT domain-containing protein</fullName>
    </recommendedName>
</protein>
<accession>F4XZR9</accession>
<evidence type="ECO:0000313" key="2">
    <source>
        <dbReference type="EMBL" id="EGJ29837.1"/>
    </source>
</evidence>
<dbReference type="InterPro" id="IPR024983">
    <property type="entry name" value="CHAT_dom"/>
</dbReference>
<reference evidence="3" key="1">
    <citation type="journal article" date="2011" name="Proc. Natl. Acad. Sci. U.S.A.">
        <title>Genomic insights into the physiology and ecology of the marine filamentous cyanobacterium Lyngbya majuscula.</title>
        <authorList>
            <person name="Jones A.C."/>
            <person name="Monroe E.A."/>
            <person name="Podell S."/>
            <person name="Hess W.R."/>
            <person name="Klages S."/>
            <person name="Esquenazi E."/>
            <person name="Niessen S."/>
            <person name="Hoover H."/>
            <person name="Rothmann M."/>
            <person name="Lasken R.S."/>
            <person name="Yates J.R.III."/>
            <person name="Reinhardt R."/>
            <person name="Kube M."/>
            <person name="Burkart M.D."/>
            <person name="Allen E.E."/>
            <person name="Dorrestein P.C."/>
            <person name="Gerwick W.H."/>
            <person name="Gerwick L."/>
        </authorList>
    </citation>
    <scope>NUCLEOTIDE SEQUENCE [LARGE SCALE GENOMIC DNA]</scope>
    <source>
        <strain evidence="3">3L</strain>
    </source>
</reference>
<dbReference type="EMBL" id="GL890965">
    <property type="protein sequence ID" value="EGJ29837.1"/>
    <property type="molecule type" value="Genomic_DNA"/>
</dbReference>
<organism evidence="2 3">
    <name type="scientific">Moorena producens 3L</name>
    <dbReference type="NCBI Taxonomy" id="489825"/>
    <lineage>
        <taxon>Bacteria</taxon>
        <taxon>Bacillati</taxon>
        <taxon>Cyanobacteriota</taxon>
        <taxon>Cyanophyceae</taxon>
        <taxon>Coleofasciculales</taxon>
        <taxon>Coleofasciculaceae</taxon>
        <taxon>Moorena</taxon>
    </lineage>
</organism>
<dbReference type="RefSeq" id="WP_008188682.1">
    <property type="nucleotide sequence ID" value="NZ_GL890965.1"/>
</dbReference>
<dbReference type="AlphaFoldDB" id="F4XZR9"/>
<dbReference type="Pfam" id="PF12770">
    <property type="entry name" value="CHAT"/>
    <property type="match status" value="1"/>
</dbReference>
<proteinExistence type="predicted"/>
<gene>
    <name evidence="2" type="ORF">LYNGBM3L_59430</name>
</gene>
<dbReference type="Proteomes" id="UP000003959">
    <property type="component" value="Unassembled WGS sequence"/>
</dbReference>
<sequence length="184" mass="20089">MSNVSREVKAVTQTIPESKQLLDEEFPRDRLQQELGTTVYPMIHIATHGEFGTEPEDTFLVTGENNQLTIDELDRVIRSVASTTEPVELLSLTACRTATGDDRAALGLAGVAVQAGARSALASLWFINDQITAQIAAQFDQGLRQSNLNKAQALRAAQIALLEAGGQYARPAYWAPYLVIGNWF</sequence>
<evidence type="ECO:0000313" key="3">
    <source>
        <dbReference type="Proteomes" id="UP000003959"/>
    </source>
</evidence>
<evidence type="ECO:0000259" key="1">
    <source>
        <dbReference type="Pfam" id="PF12770"/>
    </source>
</evidence>
<dbReference type="HOGENOM" id="CLU_1466650_0_0_3"/>
<dbReference type="eggNOG" id="COG4995">
    <property type="taxonomic scope" value="Bacteria"/>
</dbReference>
<keyword evidence="3" id="KW-1185">Reference proteome</keyword>